<evidence type="ECO:0000256" key="4">
    <source>
        <dbReference type="ARBA" id="ARBA00022679"/>
    </source>
</evidence>
<protein>
    <recommendedName>
        <fullName evidence="9">23S rRNA (uracil(1939)-C(5))-methyltransferase RlmD</fullName>
        <ecNumber evidence="9">2.1.1.190</ecNumber>
    </recommendedName>
    <alternativeName>
        <fullName evidence="9">23S rRNA(m5U1939)-methyltransferase</fullName>
    </alternativeName>
</protein>
<feature type="binding site" evidence="9">
    <location>
        <position position="81"/>
    </location>
    <ligand>
        <name>[4Fe-4S] cluster</name>
        <dbReference type="ChEBI" id="CHEBI:49883"/>
    </ligand>
</feature>
<keyword evidence="8 9" id="KW-0411">Iron-sulfur</keyword>
<gene>
    <name evidence="9 12" type="primary">rlmD</name>
    <name evidence="12" type="ORF">J1777_13410</name>
</gene>
<dbReference type="GO" id="GO:0070041">
    <property type="term" value="F:rRNA (uridine-C5-)-methyltransferase activity"/>
    <property type="evidence" value="ECO:0007669"/>
    <property type="project" value="UniProtKB-UniRule"/>
</dbReference>
<dbReference type="EC" id="2.1.1.190" evidence="9"/>
<dbReference type="PROSITE" id="PS50926">
    <property type="entry name" value="TRAM"/>
    <property type="match status" value="1"/>
</dbReference>
<sequence length="470" mass="51809">MDLPEGWLRIESMDMDAQGVAHRPDGKVVFIDGALPGELVSAQTKRKKNNWEQAELTAIHRSSALRVRPGCPHFGLHTGACGGCKMQHLEVSAQVASKQRVLEDNLWHLGKVKADTILRPIEGPAWGYRYRARLAVRHVIKKGEVLIGFHERKSRYIADMQTCKVLPPHVDALLMPLRGLIASMDARDTCPQIELACGDTVTALVLRHLEPLSEADKTRLRDFAAQHGVQWWLQPKGPDTVHLLDPQHAAQLAYRLPEFGITMPFKPTDFTQVNPHINQVLVTRALRLLGAQKTDRVIDWFCGLGNFTLPIATQAGQVLGIEGSEALVARSKENYSFNNAERLNNQALAATEFVARNLFNMTPELLMADGHADKWLVDPPREGAFALSKALADIHQARSGAADAVALPAGHEAWQPPQRIVYVSCNPATLARDAGLLVHLAGYRCVAAGVVNMFPHTAHVESMAVFERCA</sequence>
<dbReference type="Proteomes" id="UP000664731">
    <property type="component" value="Unassembled WGS sequence"/>
</dbReference>
<evidence type="ECO:0000256" key="8">
    <source>
        <dbReference type="ARBA" id="ARBA00023014"/>
    </source>
</evidence>
<evidence type="ECO:0000259" key="11">
    <source>
        <dbReference type="PROSITE" id="PS50926"/>
    </source>
</evidence>
<keyword evidence="4 9" id="KW-0808">Transferase</keyword>
<keyword evidence="3 9" id="KW-0489">Methyltransferase</keyword>
<name>A0A939H2S6_9BURK</name>
<dbReference type="SUPFAM" id="SSF50249">
    <property type="entry name" value="Nucleic acid-binding proteins"/>
    <property type="match status" value="1"/>
</dbReference>
<comment type="caution">
    <text evidence="12">The sequence shown here is derived from an EMBL/GenBank/DDBJ whole genome shotgun (WGS) entry which is preliminary data.</text>
</comment>
<feature type="binding site" evidence="9 10">
    <location>
        <position position="378"/>
    </location>
    <ligand>
        <name>S-adenosyl-L-methionine</name>
        <dbReference type="ChEBI" id="CHEBI:59789"/>
    </ligand>
</feature>
<comment type="function">
    <text evidence="9">Catalyzes the formation of 5-methyl-uridine at position 1939 (m5U1939) in 23S rRNA.</text>
</comment>
<evidence type="ECO:0000256" key="1">
    <source>
        <dbReference type="ARBA" id="ARBA00022485"/>
    </source>
</evidence>
<dbReference type="InterPro" id="IPR002792">
    <property type="entry name" value="TRAM_dom"/>
</dbReference>
<feature type="binding site" evidence="9">
    <location>
        <position position="84"/>
    </location>
    <ligand>
        <name>[4Fe-4S] cluster</name>
        <dbReference type="ChEBI" id="CHEBI:49883"/>
    </ligand>
</feature>
<dbReference type="NCBIfam" id="NF009639">
    <property type="entry name" value="PRK13168.1"/>
    <property type="match status" value="1"/>
</dbReference>
<dbReference type="InterPro" id="IPR029063">
    <property type="entry name" value="SAM-dependent_MTases_sf"/>
</dbReference>
<feature type="binding site" evidence="9 10">
    <location>
        <position position="301"/>
    </location>
    <ligand>
        <name>S-adenosyl-L-methionine</name>
        <dbReference type="ChEBI" id="CHEBI:59789"/>
    </ligand>
</feature>
<comment type="catalytic activity">
    <reaction evidence="9">
        <text>uridine(1939) in 23S rRNA + S-adenosyl-L-methionine = 5-methyluridine(1939) in 23S rRNA + S-adenosyl-L-homocysteine + H(+)</text>
        <dbReference type="Rhea" id="RHEA:42908"/>
        <dbReference type="Rhea" id="RHEA-COMP:10278"/>
        <dbReference type="Rhea" id="RHEA-COMP:10279"/>
        <dbReference type="ChEBI" id="CHEBI:15378"/>
        <dbReference type="ChEBI" id="CHEBI:57856"/>
        <dbReference type="ChEBI" id="CHEBI:59789"/>
        <dbReference type="ChEBI" id="CHEBI:65315"/>
        <dbReference type="ChEBI" id="CHEBI:74447"/>
        <dbReference type="EC" id="2.1.1.190"/>
    </reaction>
</comment>
<feature type="binding site" evidence="9 10">
    <location>
        <position position="322"/>
    </location>
    <ligand>
        <name>S-adenosyl-L-methionine</name>
        <dbReference type="ChEBI" id="CHEBI:59789"/>
    </ligand>
</feature>
<feature type="binding site" evidence="9">
    <location>
        <position position="306"/>
    </location>
    <ligand>
        <name>S-adenosyl-L-methionine</name>
        <dbReference type="ChEBI" id="CHEBI:59789"/>
    </ligand>
</feature>
<feature type="binding site" evidence="9">
    <location>
        <position position="163"/>
    </location>
    <ligand>
        <name>[4Fe-4S] cluster</name>
        <dbReference type="ChEBI" id="CHEBI:49883"/>
    </ligand>
</feature>
<dbReference type="GO" id="GO:0005506">
    <property type="term" value="F:iron ion binding"/>
    <property type="evidence" value="ECO:0007669"/>
    <property type="project" value="UniProtKB-UniRule"/>
</dbReference>
<dbReference type="Pfam" id="PF05958">
    <property type="entry name" value="tRNA_U5-meth_tr"/>
    <property type="match status" value="1"/>
</dbReference>
<feature type="binding site" evidence="9">
    <location>
        <position position="71"/>
    </location>
    <ligand>
        <name>[4Fe-4S] cluster</name>
        <dbReference type="ChEBI" id="CHEBI:49883"/>
    </ligand>
</feature>
<evidence type="ECO:0000256" key="6">
    <source>
        <dbReference type="ARBA" id="ARBA00022723"/>
    </source>
</evidence>
<evidence type="ECO:0000256" key="9">
    <source>
        <dbReference type="HAMAP-Rule" id="MF_01010"/>
    </source>
</evidence>
<accession>A0A939H2S6</accession>
<feature type="binding site" evidence="9 10">
    <location>
        <position position="272"/>
    </location>
    <ligand>
        <name>S-adenosyl-L-methionine</name>
        <dbReference type="ChEBI" id="CHEBI:59789"/>
    </ligand>
</feature>
<dbReference type="Gene3D" id="3.40.50.150">
    <property type="entry name" value="Vaccinia Virus protein VP39"/>
    <property type="match status" value="1"/>
</dbReference>
<dbReference type="GO" id="GO:0070475">
    <property type="term" value="P:rRNA base methylation"/>
    <property type="evidence" value="ECO:0007669"/>
    <property type="project" value="TreeGrafter"/>
</dbReference>
<comment type="similarity">
    <text evidence="9">Belongs to the class I-like SAM-binding methyltransferase superfamily. RNA M5U methyltransferase family. RlmD subfamily.</text>
</comment>
<dbReference type="AlphaFoldDB" id="A0A939H2S6"/>
<keyword evidence="7 9" id="KW-0408">Iron</keyword>
<evidence type="ECO:0000256" key="5">
    <source>
        <dbReference type="ARBA" id="ARBA00022691"/>
    </source>
</evidence>
<dbReference type="SUPFAM" id="SSF53335">
    <property type="entry name" value="S-adenosyl-L-methionine-dependent methyltransferases"/>
    <property type="match status" value="1"/>
</dbReference>
<keyword evidence="6 9" id="KW-0479">Metal-binding</keyword>
<feature type="binding site" evidence="9">
    <location>
        <position position="357"/>
    </location>
    <ligand>
        <name>S-adenosyl-L-methionine</name>
        <dbReference type="ChEBI" id="CHEBI:59789"/>
    </ligand>
</feature>
<dbReference type="InterPro" id="IPR001566">
    <property type="entry name" value="23S_rRNA_MeTrfase_RlmD"/>
</dbReference>
<feature type="domain" description="TRAM" evidence="11">
    <location>
        <begin position="1"/>
        <end position="58"/>
    </location>
</feature>
<dbReference type="GO" id="GO:0051539">
    <property type="term" value="F:4 iron, 4 sulfur cluster binding"/>
    <property type="evidence" value="ECO:0007669"/>
    <property type="project" value="UniProtKB-KW"/>
</dbReference>
<evidence type="ECO:0000313" key="13">
    <source>
        <dbReference type="Proteomes" id="UP000664731"/>
    </source>
</evidence>
<reference evidence="12" key="1">
    <citation type="submission" date="2021-03" db="EMBL/GenBank/DDBJ databases">
        <title>Comamonas denitrificans.</title>
        <authorList>
            <person name="Finster K."/>
        </authorList>
    </citation>
    <scope>NUCLEOTIDE SEQUENCE</scope>
    <source>
        <strain evidence="12">MM2021_4</strain>
    </source>
</reference>
<dbReference type="NCBIfam" id="TIGR00479">
    <property type="entry name" value="rumA"/>
    <property type="match status" value="1"/>
</dbReference>
<evidence type="ECO:0000256" key="2">
    <source>
        <dbReference type="ARBA" id="ARBA00022552"/>
    </source>
</evidence>
<evidence type="ECO:0000256" key="10">
    <source>
        <dbReference type="PROSITE-ProRule" id="PRU01024"/>
    </source>
</evidence>
<organism evidence="12 13">
    <name type="scientific">Comamonas denitrificans</name>
    <dbReference type="NCBI Taxonomy" id="117506"/>
    <lineage>
        <taxon>Bacteria</taxon>
        <taxon>Pseudomonadati</taxon>
        <taxon>Pseudomonadota</taxon>
        <taxon>Betaproteobacteria</taxon>
        <taxon>Burkholderiales</taxon>
        <taxon>Comamonadaceae</taxon>
        <taxon>Comamonas</taxon>
    </lineage>
</organism>
<dbReference type="InterPro" id="IPR030391">
    <property type="entry name" value="MeTrfase_TrmA_CS"/>
</dbReference>
<keyword evidence="2 9" id="KW-0698">rRNA processing</keyword>
<dbReference type="InterPro" id="IPR010280">
    <property type="entry name" value="U5_MeTrfase_fam"/>
</dbReference>
<dbReference type="PANTHER" id="PTHR11061">
    <property type="entry name" value="RNA M5U METHYLTRANSFERASE"/>
    <property type="match status" value="1"/>
</dbReference>
<dbReference type="GO" id="GO:0003723">
    <property type="term" value="F:RNA binding"/>
    <property type="evidence" value="ECO:0007669"/>
    <property type="project" value="InterPro"/>
</dbReference>
<dbReference type="Gene3D" id="2.40.50.140">
    <property type="entry name" value="Nucleic acid-binding proteins"/>
    <property type="match status" value="1"/>
</dbReference>
<dbReference type="HAMAP" id="MF_01010">
    <property type="entry name" value="23SrRNA_methyltr_RlmD"/>
    <property type="match status" value="1"/>
</dbReference>
<dbReference type="Gene3D" id="2.40.50.1070">
    <property type="match status" value="1"/>
</dbReference>
<proteinExistence type="inferred from homology"/>
<dbReference type="PROSITE" id="PS01231">
    <property type="entry name" value="TRMA_2"/>
    <property type="match status" value="1"/>
</dbReference>
<dbReference type="InterPro" id="IPR012340">
    <property type="entry name" value="NA-bd_OB-fold"/>
</dbReference>
<dbReference type="PROSITE" id="PS51687">
    <property type="entry name" value="SAM_MT_RNA_M5U"/>
    <property type="match status" value="1"/>
</dbReference>
<dbReference type="CDD" id="cd02440">
    <property type="entry name" value="AdoMet_MTases"/>
    <property type="match status" value="1"/>
</dbReference>
<keyword evidence="13" id="KW-1185">Reference proteome</keyword>
<evidence type="ECO:0000256" key="7">
    <source>
        <dbReference type="ARBA" id="ARBA00023004"/>
    </source>
</evidence>
<evidence type="ECO:0000256" key="3">
    <source>
        <dbReference type="ARBA" id="ARBA00022603"/>
    </source>
</evidence>
<keyword evidence="1 9" id="KW-0004">4Fe-4S</keyword>
<dbReference type="EMBL" id="JAFNME010000046">
    <property type="protein sequence ID" value="MBO1250808.1"/>
    <property type="molecule type" value="Genomic_DNA"/>
</dbReference>
<feature type="active site" description="Nucleophile" evidence="9 10">
    <location>
        <position position="425"/>
    </location>
</feature>
<keyword evidence="5 9" id="KW-0949">S-adenosyl-L-methionine</keyword>
<dbReference type="PANTHER" id="PTHR11061:SF30">
    <property type="entry name" value="TRNA (URACIL(54)-C(5))-METHYLTRANSFERASE"/>
    <property type="match status" value="1"/>
</dbReference>
<evidence type="ECO:0000313" key="12">
    <source>
        <dbReference type="EMBL" id="MBO1250808.1"/>
    </source>
</evidence>
<dbReference type="RefSeq" id="WP_207576192.1">
    <property type="nucleotide sequence ID" value="NZ_JAFNME010000046.1"/>
</dbReference>